<reference evidence="1 2" key="1">
    <citation type="submission" date="2020-01" db="EMBL/GenBank/DDBJ databases">
        <title>The genomic epidemiology of tigecycline resistance gene tet(X) variants in a swine farm in China.</title>
        <authorList>
            <person name="Peng K."/>
            <person name="Li R."/>
        </authorList>
    </citation>
    <scope>NUCLEOTIDE SEQUENCE [LARGE SCALE GENOMIC DNA]</scope>
    <source>
        <strain evidence="1 2">ZN3</strain>
    </source>
</reference>
<dbReference type="RefSeq" id="WP_164526906.1">
    <property type="nucleotide sequence ID" value="NZ_CP047344.1"/>
</dbReference>
<accession>A0A6G6SQX0</accession>
<protein>
    <submittedName>
        <fullName evidence="1">Uncharacterized protein</fullName>
    </submittedName>
</protein>
<gene>
    <name evidence="1" type="ORF">GTH24_05470</name>
</gene>
<evidence type="ECO:0000313" key="2">
    <source>
        <dbReference type="Proteomes" id="UP000503287"/>
    </source>
</evidence>
<dbReference type="EMBL" id="CP047344">
    <property type="protein sequence ID" value="QIF96080.1"/>
    <property type="molecule type" value="Genomic_DNA"/>
</dbReference>
<dbReference type="AlphaFoldDB" id="A0A6G6SQX0"/>
<sequence>MVSLTDNNGETVQHWHSVDCKQNKAQLLYKDVLNEEGLTKARYYGNNYLRYAPAQDNKLMTTEDIRMVCQFPIKESRWERLPDTSIGGMTNLVDTNSIQHIGDILSVRTGYDFAETIWEPPYDAPLELKIEHYLYNCKTHQGDAVVAMNLDREGYITDSLITDDIIRRKNSFKIDLQMRQLFNQLCQLPEGKTFTAEGHFVPAINKPVSTLMGPTMPNLSNNNPQWLNKYPLSTGINNQTQSLIKPWALPRFKQIRYTIVSEYGKVNVQLDAQSDGYIRNLEDYGIWTVQRLMLANQLQLKFVMSISHDISLLRKLQTDLQFPLVVGQQYQAQWESIDSKKEVITSSIRCNVLSEGDAGSIASEFSGKYLLVQCDETHEGQQKISSKQAWLQDFNVFVPVTMQVGDRLESSVKLENINVIR</sequence>
<name>A0A6G6SQX0_PROVU</name>
<keyword evidence="2" id="KW-1185">Reference proteome</keyword>
<organism evidence="1 2">
    <name type="scientific">Proteus vulgaris</name>
    <dbReference type="NCBI Taxonomy" id="585"/>
    <lineage>
        <taxon>Bacteria</taxon>
        <taxon>Pseudomonadati</taxon>
        <taxon>Pseudomonadota</taxon>
        <taxon>Gammaproteobacteria</taxon>
        <taxon>Enterobacterales</taxon>
        <taxon>Morganellaceae</taxon>
        <taxon>Proteus</taxon>
    </lineage>
</organism>
<dbReference type="Proteomes" id="UP000503287">
    <property type="component" value="Chromosome"/>
</dbReference>
<evidence type="ECO:0000313" key="1">
    <source>
        <dbReference type="EMBL" id="QIF96080.1"/>
    </source>
</evidence>
<proteinExistence type="predicted"/>